<dbReference type="InterPro" id="IPR027417">
    <property type="entry name" value="P-loop_NTPase"/>
</dbReference>
<dbReference type="PANTHER" id="PTHR30486:SF16">
    <property type="entry name" value="TWITCHING MOTILITY PROTEIN PILT"/>
    <property type="match status" value="1"/>
</dbReference>
<evidence type="ECO:0000259" key="2">
    <source>
        <dbReference type="PROSITE" id="PS00662"/>
    </source>
</evidence>
<proteinExistence type="inferred from homology"/>
<dbReference type="InterPro" id="IPR001482">
    <property type="entry name" value="T2SS/T4SS_dom"/>
</dbReference>
<dbReference type="PROSITE" id="PS00662">
    <property type="entry name" value="T2SP_E"/>
    <property type="match status" value="1"/>
</dbReference>
<keyword evidence="4" id="KW-1185">Reference proteome</keyword>
<reference evidence="3 4" key="1">
    <citation type="submission" date="2023-07" db="EMBL/GenBank/DDBJ databases">
        <title>Paenibacillus sp. JX-17 nov. isolated from soil.</title>
        <authorList>
            <person name="Wan Y."/>
            <person name="Liu B."/>
        </authorList>
    </citation>
    <scope>NUCLEOTIDE SEQUENCE [LARGE SCALE GENOMIC DNA]</scope>
    <source>
        <strain evidence="3 4">JX-17</strain>
    </source>
</reference>
<dbReference type="InterPro" id="IPR050921">
    <property type="entry name" value="T4SS_GSP_E_ATPase"/>
</dbReference>
<dbReference type="Pfam" id="PF00437">
    <property type="entry name" value="T2SSE"/>
    <property type="match status" value="1"/>
</dbReference>
<dbReference type="CDD" id="cd01131">
    <property type="entry name" value="PilT"/>
    <property type="match status" value="1"/>
</dbReference>
<gene>
    <name evidence="3" type="ORF">Q5741_09185</name>
</gene>
<dbReference type="PANTHER" id="PTHR30486">
    <property type="entry name" value="TWITCHING MOTILITY PROTEIN PILT"/>
    <property type="match status" value="1"/>
</dbReference>
<dbReference type="RefSeq" id="WP_305023772.1">
    <property type="nucleotide sequence ID" value="NZ_JAUQTB010000003.1"/>
</dbReference>
<dbReference type="NCBIfam" id="TIGR01420">
    <property type="entry name" value="pilT_fam"/>
    <property type="match status" value="1"/>
</dbReference>
<comment type="caution">
    <text evidence="3">The sequence shown here is derived from an EMBL/GenBank/DDBJ whole genome shotgun (WGS) entry which is preliminary data.</text>
</comment>
<dbReference type="InterPro" id="IPR003593">
    <property type="entry name" value="AAA+_ATPase"/>
</dbReference>
<sequence>MLQSTSVIEQLLRSTWEAGASDLHISAGVPPMLRVDGALRPLDSSILRPEDTDHMAEGLLGPVRTVKFREAGELDFSHSLPGACRFRVNVYRERGETGIAARVIPSDIPSLEQLGMPRVLTRLAQRPHGLILVTGPTGSGKSSTLAAVIDYINRNHNKHIVTLEDPIEFVHSHRSSLIHQREIGSDTASFADGLRAALRQDPDVILVGEMRDLETISAAVTAAETGHLVLATLHTTNAPQSVDRIIDAFPAHQQEQIRTQLAAVLVAVVSQRLFPRSHGSGRVCTAEVLVNNPAVANLIRSGKNHQILNVMQTGRALGMQTMEMAIREQLQQGTIDAAAARLYLPEAGS</sequence>
<organism evidence="3 4">
    <name type="scientific">Paenibacillus lacisoli</name>
    <dbReference type="NCBI Taxonomy" id="3064525"/>
    <lineage>
        <taxon>Bacteria</taxon>
        <taxon>Bacillati</taxon>
        <taxon>Bacillota</taxon>
        <taxon>Bacilli</taxon>
        <taxon>Bacillales</taxon>
        <taxon>Paenibacillaceae</taxon>
        <taxon>Paenibacillus</taxon>
    </lineage>
</organism>
<evidence type="ECO:0000313" key="4">
    <source>
        <dbReference type="Proteomes" id="UP001240171"/>
    </source>
</evidence>
<dbReference type="InterPro" id="IPR006321">
    <property type="entry name" value="PilT/PilU"/>
</dbReference>
<name>A0ABT9CDE0_9BACL</name>
<feature type="domain" description="Bacterial type II secretion system protein E" evidence="2">
    <location>
        <begin position="198"/>
        <end position="212"/>
    </location>
</feature>
<evidence type="ECO:0000313" key="3">
    <source>
        <dbReference type="EMBL" id="MDO7906593.1"/>
    </source>
</evidence>
<protein>
    <submittedName>
        <fullName evidence="3">Type IV pilus twitching motility protein PilT</fullName>
    </submittedName>
</protein>
<accession>A0ABT9CDE0</accession>
<dbReference type="Gene3D" id="3.40.50.300">
    <property type="entry name" value="P-loop containing nucleotide triphosphate hydrolases"/>
    <property type="match status" value="1"/>
</dbReference>
<evidence type="ECO:0000256" key="1">
    <source>
        <dbReference type="ARBA" id="ARBA00006611"/>
    </source>
</evidence>
<comment type="similarity">
    <text evidence="1">Belongs to the GSP E family.</text>
</comment>
<dbReference type="Proteomes" id="UP001240171">
    <property type="component" value="Unassembled WGS sequence"/>
</dbReference>
<dbReference type="SUPFAM" id="SSF52540">
    <property type="entry name" value="P-loop containing nucleoside triphosphate hydrolases"/>
    <property type="match status" value="1"/>
</dbReference>
<dbReference type="SMART" id="SM00382">
    <property type="entry name" value="AAA"/>
    <property type="match status" value="1"/>
</dbReference>
<dbReference type="Gene3D" id="3.30.450.90">
    <property type="match status" value="1"/>
</dbReference>
<dbReference type="EMBL" id="JAUQTB010000003">
    <property type="protein sequence ID" value="MDO7906593.1"/>
    <property type="molecule type" value="Genomic_DNA"/>
</dbReference>